<dbReference type="EnsemblMetazoa" id="XM_003424737">
    <property type="protein sequence ID" value="XP_003424785"/>
    <property type="gene ID" value="LOC100678775"/>
</dbReference>
<accession>A0A7M7GCL7</accession>
<dbReference type="OrthoDB" id="6778738at2759"/>
<evidence type="ECO:0008006" key="3">
    <source>
        <dbReference type="Google" id="ProtNLM"/>
    </source>
</evidence>
<dbReference type="Proteomes" id="UP000002358">
    <property type="component" value="Chromosome 5"/>
</dbReference>
<dbReference type="RefSeq" id="XP_003424785.2">
    <property type="nucleotide sequence ID" value="XM_003424737.4"/>
</dbReference>
<dbReference type="InParanoid" id="A0A7M7GCL7"/>
<protein>
    <recommendedName>
        <fullName evidence="3">Regulatory protein zeste</fullName>
    </recommendedName>
</protein>
<evidence type="ECO:0000313" key="2">
    <source>
        <dbReference type="Proteomes" id="UP000002358"/>
    </source>
</evidence>
<proteinExistence type="predicted"/>
<dbReference type="SMR" id="A0A7M7GCL7"/>
<sequence>MISKVTNDQKECLLSYMEDHSGFAAHKFMGLDGTAQRHEQWNKLKVMLDRLGPEKSIESWSKLDTIMQKKNKKNRKTGNHADQIIEINCQHERVLKIVGILSWE</sequence>
<keyword evidence="2" id="KW-1185">Reference proteome</keyword>
<evidence type="ECO:0000313" key="1">
    <source>
        <dbReference type="EnsemblMetazoa" id="XP_003424785"/>
    </source>
</evidence>
<dbReference type="AlphaFoldDB" id="A0A7M7GCL7"/>
<dbReference type="GeneID" id="100678775"/>
<dbReference type="KEGG" id="nvi:100678775"/>
<reference evidence="1" key="1">
    <citation type="submission" date="2021-01" db="UniProtKB">
        <authorList>
            <consortium name="EnsemblMetazoa"/>
        </authorList>
    </citation>
    <scope>IDENTIFICATION</scope>
</reference>
<organism evidence="1 2">
    <name type="scientific">Nasonia vitripennis</name>
    <name type="common">Parasitic wasp</name>
    <dbReference type="NCBI Taxonomy" id="7425"/>
    <lineage>
        <taxon>Eukaryota</taxon>
        <taxon>Metazoa</taxon>
        <taxon>Ecdysozoa</taxon>
        <taxon>Arthropoda</taxon>
        <taxon>Hexapoda</taxon>
        <taxon>Insecta</taxon>
        <taxon>Pterygota</taxon>
        <taxon>Neoptera</taxon>
        <taxon>Endopterygota</taxon>
        <taxon>Hymenoptera</taxon>
        <taxon>Apocrita</taxon>
        <taxon>Proctotrupomorpha</taxon>
        <taxon>Chalcidoidea</taxon>
        <taxon>Pteromalidae</taxon>
        <taxon>Pteromalinae</taxon>
        <taxon>Nasonia</taxon>
    </lineage>
</organism>
<name>A0A7M7GCL7_NASVI</name>